<keyword evidence="5" id="KW-1185">Reference proteome</keyword>
<reference evidence="5" key="1">
    <citation type="submission" date="2009-09" db="EMBL/GenBank/DDBJ databases">
        <title>The complete genome of Nakamurella multipartita DSM 44233.</title>
        <authorList>
            <consortium name="US DOE Joint Genome Institute (JGI-PGF)"/>
            <person name="Lucas S."/>
            <person name="Copeland A."/>
            <person name="Lapidus A."/>
            <person name="Glavina del Rio T."/>
            <person name="Dalin E."/>
            <person name="Tice H."/>
            <person name="Bruce D."/>
            <person name="Goodwin L."/>
            <person name="Pitluck S."/>
            <person name="Kyrpides N."/>
            <person name="Mavromatis K."/>
            <person name="Ivanova N."/>
            <person name="Ovchinnikova G."/>
            <person name="Sims D."/>
            <person name="Meincke L."/>
            <person name="Brettin T."/>
            <person name="Detter J.C."/>
            <person name="Han C."/>
            <person name="Larimer F."/>
            <person name="Land M."/>
            <person name="Hauser L."/>
            <person name="Markowitz V."/>
            <person name="Cheng J.-F."/>
            <person name="Hugenholtz P."/>
            <person name="Woyke T."/>
            <person name="Wu D."/>
            <person name="Klenk H.-P."/>
            <person name="Eisen J.A."/>
        </authorList>
    </citation>
    <scope>NUCLEOTIDE SEQUENCE [LARGE SCALE GENOMIC DNA]</scope>
    <source>
        <strain evidence="5">ATCC 700099 / DSM 44233 / CIP 104796 / JCM 9543 / NBRC 105858 / Y-104</strain>
    </source>
</reference>
<gene>
    <name evidence="4" type="ordered locus">Namu_2297</name>
</gene>
<name>C8XKB2_NAKMY</name>
<proteinExistence type="predicted"/>
<dbReference type="PANTHER" id="PTHR19136:SF81">
    <property type="entry name" value="MOLYBDENUM COFACTOR GUANYLYLTRANSFERASE"/>
    <property type="match status" value="1"/>
</dbReference>
<dbReference type="PANTHER" id="PTHR19136">
    <property type="entry name" value="MOLYBDENUM COFACTOR GUANYLYLTRANSFERASE"/>
    <property type="match status" value="1"/>
</dbReference>
<dbReference type="eggNOG" id="COG0746">
    <property type="taxonomic scope" value="Bacteria"/>
</dbReference>
<dbReference type="OrthoDB" id="4735656at2"/>
<evidence type="ECO:0000313" key="5">
    <source>
        <dbReference type="Proteomes" id="UP000002218"/>
    </source>
</evidence>
<evidence type="ECO:0000256" key="2">
    <source>
        <dbReference type="SAM" id="MobiDB-lite"/>
    </source>
</evidence>
<dbReference type="Pfam" id="PF12804">
    <property type="entry name" value="NTP_transf_3"/>
    <property type="match status" value="1"/>
</dbReference>
<reference evidence="4 5" key="2">
    <citation type="journal article" date="2010" name="Stand. Genomic Sci.">
        <title>Complete genome sequence of Nakamurella multipartita type strain (Y-104).</title>
        <authorList>
            <person name="Tice H."/>
            <person name="Mayilraj S."/>
            <person name="Sims D."/>
            <person name="Lapidus A."/>
            <person name="Nolan M."/>
            <person name="Lucas S."/>
            <person name="Glavina Del Rio T."/>
            <person name="Copeland A."/>
            <person name="Cheng J.F."/>
            <person name="Meincke L."/>
            <person name="Bruce D."/>
            <person name="Goodwin L."/>
            <person name="Pitluck S."/>
            <person name="Ivanova N."/>
            <person name="Mavromatis K."/>
            <person name="Ovchinnikova G."/>
            <person name="Pati A."/>
            <person name="Chen A."/>
            <person name="Palaniappan K."/>
            <person name="Land M."/>
            <person name="Hauser L."/>
            <person name="Chang Y.J."/>
            <person name="Jeffries C.D."/>
            <person name="Detter J.C."/>
            <person name="Brettin T."/>
            <person name="Rohde M."/>
            <person name="Goker M."/>
            <person name="Bristow J."/>
            <person name="Eisen J.A."/>
            <person name="Markowitz V."/>
            <person name="Hugenholtz P."/>
            <person name="Kyrpides N.C."/>
            <person name="Klenk H.P."/>
            <person name="Chen F."/>
        </authorList>
    </citation>
    <scope>NUCLEOTIDE SEQUENCE [LARGE SCALE GENOMIC DNA]</scope>
    <source>
        <strain evidence="5">ATCC 700099 / DSM 44233 / CIP 104796 / JCM 9543 / NBRC 105858 / Y-104</strain>
    </source>
</reference>
<dbReference type="AlphaFoldDB" id="C8XKB2"/>
<dbReference type="EMBL" id="CP001737">
    <property type="protein sequence ID" value="ACV78674.1"/>
    <property type="molecule type" value="Genomic_DNA"/>
</dbReference>
<dbReference type="HOGENOM" id="CLU_055597_1_2_11"/>
<feature type="region of interest" description="Disordered" evidence="2">
    <location>
        <begin position="171"/>
        <end position="205"/>
    </location>
</feature>
<dbReference type="InterPro" id="IPR025877">
    <property type="entry name" value="MobA-like_NTP_Trfase"/>
</dbReference>
<keyword evidence="1" id="KW-0808">Transferase</keyword>
<dbReference type="STRING" id="479431.Namu_2297"/>
<dbReference type="KEGG" id="nml:Namu_2297"/>
<dbReference type="InParanoid" id="C8XKB2"/>
<dbReference type="SUPFAM" id="SSF53448">
    <property type="entry name" value="Nucleotide-diphospho-sugar transferases"/>
    <property type="match status" value="1"/>
</dbReference>
<evidence type="ECO:0000259" key="3">
    <source>
        <dbReference type="Pfam" id="PF12804"/>
    </source>
</evidence>
<dbReference type="InterPro" id="IPR029044">
    <property type="entry name" value="Nucleotide-diphossugar_trans"/>
</dbReference>
<feature type="domain" description="MobA-like NTP transferase" evidence="3">
    <location>
        <begin position="17"/>
        <end position="168"/>
    </location>
</feature>
<evidence type="ECO:0000313" key="4">
    <source>
        <dbReference type="EMBL" id="ACV78674.1"/>
    </source>
</evidence>
<protein>
    <submittedName>
        <fullName evidence="4">Molybdopterin-guanine dinucleotide biosynthesis protein A</fullName>
    </submittedName>
</protein>
<dbReference type="Gene3D" id="3.90.550.10">
    <property type="entry name" value="Spore Coat Polysaccharide Biosynthesis Protein SpsA, Chain A"/>
    <property type="match status" value="1"/>
</dbReference>
<sequence>MPSASAHPSGSPGPSAAVVLAGGRGRRLGGVDKPALRIGERTLLDVALAAVAGVPTVVVGPDRDVPPGVLVVREDPPGGGPAAALAAGVAALPARPSQALVVVLAADLTAIDAATVAALCARVGRTGAVLLDGEGRSQWLAGVWRWGALTGALRQQPSWHQRSVRDLLGPLDPVPVAGREDATADVDTPEDLRRLRSSSSRLGPS</sequence>
<dbReference type="RefSeq" id="WP_015747564.1">
    <property type="nucleotide sequence ID" value="NC_013235.1"/>
</dbReference>
<dbReference type="Proteomes" id="UP000002218">
    <property type="component" value="Chromosome"/>
</dbReference>
<organism evidence="4 5">
    <name type="scientific">Nakamurella multipartita (strain ATCC 700099 / DSM 44233 / CIP 104796 / JCM 9543 / NBRC 105858 / Y-104)</name>
    <name type="common">Microsphaera multipartita</name>
    <dbReference type="NCBI Taxonomy" id="479431"/>
    <lineage>
        <taxon>Bacteria</taxon>
        <taxon>Bacillati</taxon>
        <taxon>Actinomycetota</taxon>
        <taxon>Actinomycetes</taxon>
        <taxon>Nakamurellales</taxon>
        <taxon>Nakamurellaceae</taxon>
        <taxon>Nakamurella</taxon>
    </lineage>
</organism>
<accession>C8XKB2</accession>
<evidence type="ECO:0000256" key="1">
    <source>
        <dbReference type="ARBA" id="ARBA00022679"/>
    </source>
</evidence>
<dbReference type="GO" id="GO:0016779">
    <property type="term" value="F:nucleotidyltransferase activity"/>
    <property type="evidence" value="ECO:0007669"/>
    <property type="project" value="UniProtKB-ARBA"/>
</dbReference>